<evidence type="ECO:0000256" key="1">
    <source>
        <dbReference type="ARBA" id="ARBA00000085"/>
    </source>
</evidence>
<feature type="transmembrane region" description="Helical" evidence="6">
    <location>
        <begin position="189"/>
        <end position="209"/>
    </location>
</feature>
<dbReference type="Gene3D" id="1.10.287.130">
    <property type="match status" value="1"/>
</dbReference>
<keyword evidence="6" id="KW-0812">Transmembrane</keyword>
<dbReference type="CDD" id="cd00082">
    <property type="entry name" value="HisKA"/>
    <property type="match status" value="1"/>
</dbReference>
<feature type="domain" description="Histidine kinase" evidence="7">
    <location>
        <begin position="249"/>
        <end position="470"/>
    </location>
</feature>
<dbReference type="Gene3D" id="3.30.565.10">
    <property type="entry name" value="Histidine kinase-like ATPase, C-terminal domain"/>
    <property type="match status" value="1"/>
</dbReference>
<evidence type="ECO:0000256" key="2">
    <source>
        <dbReference type="ARBA" id="ARBA00012438"/>
    </source>
</evidence>
<keyword evidence="3 5" id="KW-0597">Phosphoprotein</keyword>
<dbReference type="InterPro" id="IPR036890">
    <property type="entry name" value="HATPase_C_sf"/>
</dbReference>
<dbReference type="PANTHER" id="PTHR45339:SF1">
    <property type="entry name" value="HYBRID SIGNAL TRANSDUCTION HISTIDINE KINASE J"/>
    <property type="match status" value="1"/>
</dbReference>
<comment type="caution">
    <text evidence="9">The sequence shown here is derived from an EMBL/GenBank/DDBJ whole genome shotgun (WGS) entry which is preliminary data.</text>
</comment>
<dbReference type="Pfam" id="PF00512">
    <property type="entry name" value="HisKA"/>
    <property type="match status" value="1"/>
</dbReference>
<feature type="modified residue" description="4-aspartylphosphate" evidence="5">
    <location>
        <position position="580"/>
    </location>
</feature>
<name>A0ABR6GPX3_9BURK</name>
<keyword evidence="4" id="KW-0902">Two-component regulatory system</keyword>
<evidence type="ECO:0000259" key="7">
    <source>
        <dbReference type="PROSITE" id="PS50109"/>
    </source>
</evidence>
<evidence type="ECO:0000313" key="10">
    <source>
        <dbReference type="Proteomes" id="UP000574369"/>
    </source>
</evidence>
<dbReference type="SUPFAM" id="SSF52172">
    <property type="entry name" value="CheY-like"/>
    <property type="match status" value="1"/>
</dbReference>
<sequence>MTLSPKHLAARRRWRLVMAGIGLVLVMALASAAWLQARQYQLLNGTRRYQDDYLVWSLFQFETEYLKLRLALEQAAGPSLAVDPDQVAQRYEIFVSRLSLVESEHAAQVLSHHPDYQRTVARTQEFVRWADALPLNAALIREHPGRLSDVIERMDPLADAIRELSLTSTHHVAEDVTERDAVVRSQSRVGLALTALLTALTLCFAWVAVRQFRRLERYGVKQHNLADRLHEAQREAEAANRAKTVFLANMSHELRTPLQGLLGMLGLMKDAPLTSQQQEHLQAANDCARHLLAVLADILDVTRMEAGGLALSPEPLQLVALMRELEALSRPQAGAKGLALHMTIADDVPGWVEADPTRLRQILLNLLSNALKFCDRGQVACGLRCGVGPLGEDLLIFDVSDTGPGMDAATVARLFQRFSQGDASTSRRHGGAGLGLEISRRLARAMGGDIHVQTAPGQGSHFSLSLPLRLAPPAAPDRPDVGSAVLHGLHGPHGLRGSQGLNGAHELHDRMDAPGARETFSGREAPVTGLQVLVSEDHPTNRLVVEAMLMKLGHHPTMCENGLQALQLVRQQRFDLVLMDLHTPQMDGFEATRAIRELPPPRGQLPIIAFSADAFEESRQRAEQAGVSLFLAKPVELDALDACLQRVAARPARPEAA</sequence>
<dbReference type="Gene3D" id="3.40.50.2300">
    <property type="match status" value="1"/>
</dbReference>
<dbReference type="EC" id="2.7.13.3" evidence="2"/>
<evidence type="ECO:0000256" key="6">
    <source>
        <dbReference type="SAM" id="Phobius"/>
    </source>
</evidence>
<dbReference type="InterPro" id="IPR003594">
    <property type="entry name" value="HATPase_dom"/>
</dbReference>
<dbReference type="PROSITE" id="PS50109">
    <property type="entry name" value="HIS_KIN"/>
    <property type="match status" value="1"/>
</dbReference>
<dbReference type="CDD" id="cd17546">
    <property type="entry name" value="REC_hyHK_CKI1_RcsC-like"/>
    <property type="match status" value="1"/>
</dbReference>
<evidence type="ECO:0000256" key="3">
    <source>
        <dbReference type="ARBA" id="ARBA00022553"/>
    </source>
</evidence>
<comment type="catalytic activity">
    <reaction evidence="1">
        <text>ATP + protein L-histidine = ADP + protein N-phospho-L-histidine.</text>
        <dbReference type="EC" id="2.7.13.3"/>
    </reaction>
</comment>
<dbReference type="SMART" id="SM00448">
    <property type="entry name" value="REC"/>
    <property type="match status" value="1"/>
</dbReference>
<protein>
    <recommendedName>
        <fullName evidence="2">histidine kinase</fullName>
        <ecNumber evidence="2">2.7.13.3</ecNumber>
    </recommendedName>
</protein>
<proteinExistence type="predicted"/>
<dbReference type="Pfam" id="PF00072">
    <property type="entry name" value="Response_reg"/>
    <property type="match status" value="1"/>
</dbReference>
<dbReference type="EMBL" id="JACHXO010000002">
    <property type="protein sequence ID" value="MBB3194168.1"/>
    <property type="molecule type" value="Genomic_DNA"/>
</dbReference>
<dbReference type="InterPro" id="IPR036097">
    <property type="entry name" value="HisK_dim/P_sf"/>
</dbReference>
<dbReference type="SUPFAM" id="SSF55874">
    <property type="entry name" value="ATPase domain of HSP90 chaperone/DNA topoisomerase II/histidine kinase"/>
    <property type="match status" value="1"/>
</dbReference>
<gene>
    <name evidence="9" type="ORF">FHS28_001553</name>
</gene>
<dbReference type="PRINTS" id="PR00344">
    <property type="entry name" value="BCTRLSENSOR"/>
</dbReference>
<organism evidence="9 10">
    <name type="scientific">Roseateles terrae</name>
    <dbReference type="NCBI Taxonomy" id="431060"/>
    <lineage>
        <taxon>Bacteria</taxon>
        <taxon>Pseudomonadati</taxon>
        <taxon>Pseudomonadota</taxon>
        <taxon>Betaproteobacteria</taxon>
        <taxon>Burkholderiales</taxon>
        <taxon>Sphaerotilaceae</taxon>
        <taxon>Roseateles</taxon>
    </lineage>
</organism>
<dbReference type="InterPro" id="IPR005467">
    <property type="entry name" value="His_kinase_dom"/>
</dbReference>
<dbReference type="CDD" id="cd16922">
    <property type="entry name" value="HATPase_EvgS-ArcB-TorS-like"/>
    <property type="match status" value="1"/>
</dbReference>
<dbReference type="InterPro" id="IPR011006">
    <property type="entry name" value="CheY-like_superfamily"/>
</dbReference>
<evidence type="ECO:0000256" key="5">
    <source>
        <dbReference type="PROSITE-ProRule" id="PRU00169"/>
    </source>
</evidence>
<dbReference type="PROSITE" id="PS50110">
    <property type="entry name" value="RESPONSE_REGULATORY"/>
    <property type="match status" value="1"/>
</dbReference>
<dbReference type="Pfam" id="PF02518">
    <property type="entry name" value="HATPase_c"/>
    <property type="match status" value="1"/>
</dbReference>
<feature type="domain" description="Response regulatory" evidence="8">
    <location>
        <begin position="531"/>
        <end position="648"/>
    </location>
</feature>
<dbReference type="RefSeq" id="WP_088450051.1">
    <property type="nucleotide sequence ID" value="NZ_JACHXO010000002.1"/>
</dbReference>
<dbReference type="Proteomes" id="UP000574369">
    <property type="component" value="Unassembled WGS sequence"/>
</dbReference>
<evidence type="ECO:0000256" key="4">
    <source>
        <dbReference type="ARBA" id="ARBA00023012"/>
    </source>
</evidence>
<evidence type="ECO:0000313" key="9">
    <source>
        <dbReference type="EMBL" id="MBB3194168.1"/>
    </source>
</evidence>
<dbReference type="InterPro" id="IPR001789">
    <property type="entry name" value="Sig_transdc_resp-reg_receiver"/>
</dbReference>
<dbReference type="InterPro" id="IPR003661">
    <property type="entry name" value="HisK_dim/P_dom"/>
</dbReference>
<dbReference type="SMART" id="SM00387">
    <property type="entry name" value="HATPase_c"/>
    <property type="match status" value="1"/>
</dbReference>
<evidence type="ECO:0000259" key="8">
    <source>
        <dbReference type="PROSITE" id="PS50110"/>
    </source>
</evidence>
<accession>A0ABR6GPX3</accession>
<dbReference type="PANTHER" id="PTHR45339">
    <property type="entry name" value="HYBRID SIGNAL TRANSDUCTION HISTIDINE KINASE J"/>
    <property type="match status" value="1"/>
</dbReference>
<dbReference type="SUPFAM" id="SSF47384">
    <property type="entry name" value="Homodimeric domain of signal transducing histidine kinase"/>
    <property type="match status" value="1"/>
</dbReference>
<keyword evidence="6" id="KW-0472">Membrane</keyword>
<keyword evidence="10" id="KW-1185">Reference proteome</keyword>
<dbReference type="SMART" id="SM00388">
    <property type="entry name" value="HisKA"/>
    <property type="match status" value="1"/>
</dbReference>
<reference evidence="9 10" key="1">
    <citation type="submission" date="2020-08" db="EMBL/GenBank/DDBJ databases">
        <title>Genomic Encyclopedia of Type Strains, Phase III (KMG-III): the genomes of soil and plant-associated and newly described type strains.</title>
        <authorList>
            <person name="Whitman W."/>
        </authorList>
    </citation>
    <scope>NUCLEOTIDE SEQUENCE [LARGE SCALE GENOMIC DNA]</scope>
    <source>
        <strain evidence="9 10">CECT 7247</strain>
    </source>
</reference>
<dbReference type="InterPro" id="IPR004358">
    <property type="entry name" value="Sig_transdc_His_kin-like_C"/>
</dbReference>
<keyword evidence="6" id="KW-1133">Transmembrane helix</keyword>